<evidence type="ECO:0000259" key="3">
    <source>
        <dbReference type="Pfam" id="PF21725"/>
    </source>
</evidence>
<dbReference type="Proteomes" id="UP001263371">
    <property type="component" value="Unassembled WGS sequence"/>
</dbReference>
<feature type="region of interest" description="Disordered" evidence="1">
    <location>
        <begin position="115"/>
        <end position="136"/>
    </location>
</feature>
<dbReference type="RefSeq" id="WP_315995341.1">
    <property type="nucleotide sequence ID" value="NZ_JAWDIS010000003.1"/>
</dbReference>
<dbReference type="GO" id="GO:0016787">
    <property type="term" value="F:hydrolase activity"/>
    <property type="evidence" value="ECO:0007669"/>
    <property type="project" value="UniProtKB-KW"/>
</dbReference>
<dbReference type="Pfam" id="PF06259">
    <property type="entry name" value="Abhydrolase_8"/>
    <property type="match status" value="1"/>
</dbReference>
<dbReference type="InterPro" id="IPR010427">
    <property type="entry name" value="DUF1023"/>
</dbReference>
<dbReference type="InterPro" id="IPR049082">
    <property type="entry name" value="T7SS_signal"/>
</dbReference>
<organism evidence="4 5">
    <name type="scientific">Microbacterium galbum</name>
    <dbReference type="NCBI Taxonomy" id="3075994"/>
    <lineage>
        <taxon>Bacteria</taxon>
        <taxon>Bacillati</taxon>
        <taxon>Actinomycetota</taxon>
        <taxon>Actinomycetes</taxon>
        <taxon>Micrococcales</taxon>
        <taxon>Microbacteriaceae</taxon>
        <taxon>Microbacterium</taxon>
    </lineage>
</organism>
<dbReference type="Pfam" id="PF21725">
    <property type="entry name" value="T7SS_signal"/>
    <property type="match status" value="1"/>
</dbReference>
<accession>A0ABU3T9W3</accession>
<name>A0ABU3T9W3_9MICO</name>
<sequence length="601" mass="62501">MTAELGQSTDPVRLIPGNAAALHRTVALWTARAVDAEESAARLRRVRSVPEWAGEAADAYERRVSAAASRWDAMASAFRVAQAALEEFVAALESARARAGDAVDLWNRADALDDAPPVTTSFPAPDRQPLRGLEPRSEARSILDDARSALDRAAEHTAAALRRAIATPGLDADEWLAVLTGCVSASQALDAIAGADGPSLATVLRARPALAQVLSQAEPSAVAPWWAALDDGQKHALIHAAPAVIGNLGGVAYTARDEANRIWLRTQLEEARAALAEADAPSLSSRINAAAGSEAVTKRRDTARARVAGLENIAMALAETATGSLRQLISLTDDAPPLASISIGDLDAADVITLAVPGMGTTTEHISDWARATQNLLTMQDQLDPGRSHATVAWVGYRTPPLPTGAGEFDVLGSDLARRGGDALAGDIRALQCSRAGIDVNVVAHSYGTTTASFALAQDDVHVAAFVSLGSAGLAPQIHESTLLHATEVYSGQAQDVLAIDPAGGDPWAWVGRMSAAHPINPIAPGFGAHAFSVAGEGELLPVTHHEVSTPQGTGYLDPRTESLRNVAAATVGLSQQVTDYVPPGPTPLQQGLIEGMTHGG</sequence>
<feature type="domain" description="DUF1023" evidence="2">
    <location>
        <begin position="338"/>
        <end position="494"/>
    </location>
</feature>
<feature type="domain" description="Putative T7SS secretion signal" evidence="3">
    <location>
        <begin position="4"/>
        <end position="166"/>
    </location>
</feature>
<keyword evidence="5" id="KW-1185">Reference proteome</keyword>
<keyword evidence="4" id="KW-0378">Hydrolase</keyword>
<evidence type="ECO:0000313" key="5">
    <source>
        <dbReference type="Proteomes" id="UP001263371"/>
    </source>
</evidence>
<protein>
    <submittedName>
        <fullName evidence="4">Alpha/beta hydrolase</fullName>
    </submittedName>
</protein>
<evidence type="ECO:0000313" key="4">
    <source>
        <dbReference type="EMBL" id="MDU0368156.1"/>
    </source>
</evidence>
<evidence type="ECO:0000259" key="2">
    <source>
        <dbReference type="Pfam" id="PF06259"/>
    </source>
</evidence>
<reference evidence="4 5" key="1">
    <citation type="submission" date="2023-09" db="EMBL/GenBank/DDBJ databases">
        <title>Microbacterium fusihabitans sp. nov., Microbacterium phycihabitans sp. nov., and Microbacterium cervinum sp. nov., isolated from dried seaweeds of beach.</title>
        <authorList>
            <person name="Lee S.D."/>
        </authorList>
    </citation>
    <scope>NUCLEOTIDE SEQUENCE [LARGE SCALE GENOMIC DNA]</scope>
    <source>
        <strain evidence="4 5">KSW4-17</strain>
    </source>
</reference>
<dbReference type="EMBL" id="JAWDIS010000003">
    <property type="protein sequence ID" value="MDU0368156.1"/>
    <property type="molecule type" value="Genomic_DNA"/>
</dbReference>
<gene>
    <name evidence="4" type="ORF">RWH45_13105</name>
</gene>
<evidence type="ECO:0000256" key="1">
    <source>
        <dbReference type="SAM" id="MobiDB-lite"/>
    </source>
</evidence>
<comment type="caution">
    <text evidence="4">The sequence shown here is derived from an EMBL/GenBank/DDBJ whole genome shotgun (WGS) entry which is preliminary data.</text>
</comment>
<proteinExistence type="predicted"/>